<dbReference type="GO" id="GO:0006508">
    <property type="term" value="P:proteolysis"/>
    <property type="evidence" value="ECO:0007669"/>
    <property type="project" value="InterPro"/>
</dbReference>
<keyword evidence="3 5" id="KW-0378">Hydrolase</keyword>
<dbReference type="GO" id="GO:0030313">
    <property type="term" value="C:cell envelope"/>
    <property type="evidence" value="ECO:0007669"/>
    <property type="project" value="UniProtKB-SubCell"/>
</dbReference>
<dbReference type="PRINTS" id="PR00793">
    <property type="entry name" value="PROAMNOPTASE"/>
</dbReference>
<dbReference type="Gene3D" id="3.40.50.1820">
    <property type="entry name" value="alpha/beta hydrolase"/>
    <property type="match status" value="1"/>
</dbReference>
<organism evidence="5 6">
    <name type="scientific">Pediococcus parvulus</name>
    <dbReference type="NCBI Taxonomy" id="54062"/>
    <lineage>
        <taxon>Bacteria</taxon>
        <taxon>Bacillati</taxon>
        <taxon>Bacillota</taxon>
        <taxon>Bacilli</taxon>
        <taxon>Lactobacillales</taxon>
        <taxon>Lactobacillaceae</taxon>
        <taxon>Pediococcus</taxon>
    </lineage>
</organism>
<protein>
    <submittedName>
        <fullName evidence="5">Alpha/beta fold hydrolase</fullName>
    </submittedName>
</protein>
<dbReference type="InterPro" id="IPR029058">
    <property type="entry name" value="AB_hydrolase_fold"/>
</dbReference>
<comment type="similarity">
    <text evidence="2">Belongs to the peptidase S33 family.</text>
</comment>
<name>A0AAP5TCK9_9LACO</name>
<comment type="caution">
    <text evidence="5">The sequence shown here is derived from an EMBL/GenBank/DDBJ whole genome shotgun (WGS) entry which is preliminary data.</text>
</comment>
<sequence length="330" mass="37259">MFYINGGDILALFLHNVENSNPSGISYQGYVQLNGIQQWITILGQSKTNPVLLIIHGGPASTYSMFTKATQLFSTEFTVVHWDQRGAGKTYRKQPAVPKNLQTLVDDGILLTKKIKEILPNVPVILLGSSIGSIIANLMVQQAEPLYAAYIGTEQMTSKSHQYAFNQALFETGNHVLSKNWLQKFPFDAQSWSAKQISEFNIFSALQKTDVANMVTNLFIPNILRCPHYGVRDYMAFCKGMLASYRSLHVELDTFDYDRLLTKIAIPFYVFQGEHDPITPMQATRMYFERVQAPEKRMIEVPGAGHLCMFAKPGYFLEKVSGLRRLVLTI</sequence>
<dbReference type="EMBL" id="WERX01000052">
    <property type="protein sequence ID" value="MDV7695250.1"/>
    <property type="molecule type" value="Genomic_DNA"/>
</dbReference>
<dbReference type="AlphaFoldDB" id="A0AAP5TCK9"/>
<accession>A0AAP5TCK9</accession>
<dbReference type="PANTHER" id="PTHR11614">
    <property type="entry name" value="PHOSPHOLIPASE-RELATED"/>
    <property type="match status" value="1"/>
</dbReference>
<dbReference type="InterPro" id="IPR051044">
    <property type="entry name" value="MAG_DAG_Lipase"/>
</dbReference>
<evidence type="ECO:0000256" key="2">
    <source>
        <dbReference type="ARBA" id="ARBA00010088"/>
    </source>
</evidence>
<dbReference type="SUPFAM" id="SSF53474">
    <property type="entry name" value="alpha/beta-Hydrolases"/>
    <property type="match status" value="1"/>
</dbReference>
<dbReference type="Proteomes" id="UP001275867">
    <property type="component" value="Unassembled WGS sequence"/>
</dbReference>
<proteinExistence type="inferred from homology"/>
<dbReference type="Pfam" id="PF00561">
    <property type="entry name" value="Abhydrolase_1"/>
    <property type="match status" value="1"/>
</dbReference>
<evidence type="ECO:0000313" key="5">
    <source>
        <dbReference type="EMBL" id="MDV7695250.1"/>
    </source>
</evidence>
<evidence type="ECO:0000256" key="3">
    <source>
        <dbReference type="ARBA" id="ARBA00022801"/>
    </source>
</evidence>
<dbReference type="GO" id="GO:0004177">
    <property type="term" value="F:aminopeptidase activity"/>
    <property type="evidence" value="ECO:0007669"/>
    <property type="project" value="UniProtKB-EC"/>
</dbReference>
<evidence type="ECO:0000259" key="4">
    <source>
        <dbReference type="Pfam" id="PF00561"/>
    </source>
</evidence>
<dbReference type="InterPro" id="IPR002410">
    <property type="entry name" value="Peptidase_S33"/>
</dbReference>
<evidence type="ECO:0000313" key="6">
    <source>
        <dbReference type="Proteomes" id="UP001275867"/>
    </source>
</evidence>
<dbReference type="InterPro" id="IPR000073">
    <property type="entry name" value="AB_hydrolase_1"/>
</dbReference>
<comment type="subcellular location">
    <subcellularLocation>
        <location evidence="1">Cell envelope</location>
    </subcellularLocation>
</comment>
<gene>
    <name evidence="5" type="ORF">GA842_10415</name>
</gene>
<reference evidence="5" key="1">
    <citation type="submission" date="2019-10" db="EMBL/GenBank/DDBJ databases">
        <title>Malate fermentation in French cider.</title>
        <authorList>
            <person name="Cousin F.J."/>
            <person name="Medina Fernandez S."/>
            <person name="Misery B."/>
            <person name="Laplace J.-M."/>
            <person name="Cretenet M."/>
        </authorList>
    </citation>
    <scope>NUCLEOTIDE SEQUENCE</scope>
    <source>
        <strain evidence="5">UCMA15901</strain>
    </source>
</reference>
<evidence type="ECO:0000256" key="1">
    <source>
        <dbReference type="ARBA" id="ARBA00004196"/>
    </source>
</evidence>
<feature type="domain" description="AB hydrolase-1" evidence="4">
    <location>
        <begin position="50"/>
        <end position="310"/>
    </location>
</feature>